<dbReference type="AlphaFoldDB" id="A0A7V4KBM7"/>
<name>A0A7V4KBM7_FERPE</name>
<keyword evidence="11" id="KW-0175">Coiled coil</keyword>
<dbReference type="GO" id="GO:0006935">
    <property type="term" value="P:chemotaxis"/>
    <property type="evidence" value="ECO:0007669"/>
    <property type="project" value="UniProtKB-KW"/>
</dbReference>
<dbReference type="CDD" id="cd06225">
    <property type="entry name" value="HAMP"/>
    <property type="match status" value="1"/>
</dbReference>
<dbReference type="InterPro" id="IPR000727">
    <property type="entry name" value="T_SNARE_dom"/>
</dbReference>
<evidence type="ECO:0000259" key="13">
    <source>
        <dbReference type="PROSITE" id="PS50111"/>
    </source>
</evidence>
<dbReference type="Gene3D" id="3.30.450.20">
    <property type="entry name" value="PAS domain"/>
    <property type="match status" value="1"/>
</dbReference>
<comment type="subcellular location">
    <subcellularLocation>
        <location evidence="1">Cell inner membrane</location>
        <topology evidence="1">Multi-pass membrane protein</topology>
    </subcellularLocation>
</comment>
<evidence type="ECO:0000313" key="16">
    <source>
        <dbReference type="EMBL" id="HGU52210.1"/>
    </source>
</evidence>
<dbReference type="GO" id="GO:0007165">
    <property type="term" value="P:signal transduction"/>
    <property type="evidence" value="ECO:0007669"/>
    <property type="project" value="UniProtKB-KW"/>
</dbReference>
<keyword evidence="5 12" id="KW-0812">Transmembrane</keyword>
<keyword evidence="6 12" id="KW-1133">Transmembrane helix</keyword>
<evidence type="ECO:0000256" key="12">
    <source>
        <dbReference type="SAM" id="Phobius"/>
    </source>
</evidence>
<evidence type="ECO:0000259" key="15">
    <source>
        <dbReference type="PROSITE" id="PS50885"/>
    </source>
</evidence>
<evidence type="ECO:0000256" key="8">
    <source>
        <dbReference type="ARBA" id="ARBA00023224"/>
    </source>
</evidence>
<dbReference type="InterPro" id="IPR004089">
    <property type="entry name" value="MCPsignal_dom"/>
</dbReference>
<comment type="caution">
    <text evidence="16">The sequence shown here is derived from an EMBL/GenBank/DDBJ whole genome shotgun (WGS) entry which is preliminary data.</text>
</comment>
<dbReference type="Pfam" id="PF00015">
    <property type="entry name" value="MCPsignal"/>
    <property type="match status" value="1"/>
</dbReference>
<dbReference type="PROSITE" id="PS50885">
    <property type="entry name" value="HAMP"/>
    <property type="match status" value="1"/>
</dbReference>
<dbReference type="EMBL" id="DSZZ01000074">
    <property type="protein sequence ID" value="HGU52210.1"/>
    <property type="molecule type" value="Genomic_DNA"/>
</dbReference>
<evidence type="ECO:0000256" key="11">
    <source>
        <dbReference type="SAM" id="Coils"/>
    </source>
</evidence>
<keyword evidence="7 12" id="KW-0472">Membrane</keyword>
<dbReference type="Pfam" id="PF02743">
    <property type="entry name" value="dCache_1"/>
    <property type="match status" value="1"/>
</dbReference>
<evidence type="ECO:0000256" key="5">
    <source>
        <dbReference type="ARBA" id="ARBA00022692"/>
    </source>
</evidence>
<evidence type="ECO:0000256" key="9">
    <source>
        <dbReference type="ARBA" id="ARBA00029447"/>
    </source>
</evidence>
<dbReference type="GO" id="GO:0005886">
    <property type="term" value="C:plasma membrane"/>
    <property type="evidence" value="ECO:0007669"/>
    <property type="project" value="UniProtKB-SubCell"/>
</dbReference>
<dbReference type="Gene3D" id="1.10.287.950">
    <property type="entry name" value="Methyl-accepting chemotaxis protein"/>
    <property type="match status" value="1"/>
</dbReference>
<evidence type="ECO:0000256" key="4">
    <source>
        <dbReference type="ARBA" id="ARBA00022519"/>
    </source>
</evidence>
<dbReference type="Pfam" id="PF00672">
    <property type="entry name" value="HAMP"/>
    <property type="match status" value="1"/>
</dbReference>
<evidence type="ECO:0000259" key="14">
    <source>
        <dbReference type="PROSITE" id="PS50192"/>
    </source>
</evidence>
<comment type="similarity">
    <text evidence="9">Belongs to the methyl-accepting chemotaxis (MCP) protein family.</text>
</comment>
<evidence type="ECO:0000256" key="3">
    <source>
        <dbReference type="ARBA" id="ARBA00022500"/>
    </source>
</evidence>
<gene>
    <name evidence="16" type="ORF">ENT78_01545</name>
</gene>
<evidence type="ECO:0000256" key="6">
    <source>
        <dbReference type="ARBA" id="ARBA00022989"/>
    </source>
</evidence>
<dbReference type="CDD" id="cd12912">
    <property type="entry name" value="PDC2_MCP_like"/>
    <property type="match status" value="1"/>
</dbReference>
<evidence type="ECO:0000256" key="2">
    <source>
        <dbReference type="ARBA" id="ARBA00022475"/>
    </source>
</evidence>
<dbReference type="PROSITE" id="PS50192">
    <property type="entry name" value="T_SNARE"/>
    <property type="match status" value="1"/>
</dbReference>
<dbReference type="CDD" id="cd11386">
    <property type="entry name" value="MCP_signal"/>
    <property type="match status" value="1"/>
</dbReference>
<feature type="domain" description="HAMP" evidence="15">
    <location>
        <begin position="303"/>
        <end position="357"/>
    </location>
</feature>
<evidence type="ECO:0000256" key="10">
    <source>
        <dbReference type="PROSITE-ProRule" id="PRU00284"/>
    </source>
</evidence>
<feature type="transmembrane region" description="Helical" evidence="12">
    <location>
        <begin position="279"/>
        <end position="301"/>
    </location>
</feature>
<dbReference type="InterPro" id="IPR033479">
    <property type="entry name" value="dCache_1"/>
</dbReference>
<feature type="coiled-coil region" evidence="11">
    <location>
        <begin position="563"/>
        <end position="635"/>
    </location>
</feature>
<dbReference type="PANTHER" id="PTHR32089:SF112">
    <property type="entry name" value="LYSOZYME-LIKE PROTEIN-RELATED"/>
    <property type="match status" value="1"/>
</dbReference>
<dbReference type="SMART" id="SM00283">
    <property type="entry name" value="MA"/>
    <property type="match status" value="1"/>
</dbReference>
<dbReference type="PROSITE" id="PS50111">
    <property type="entry name" value="CHEMOTAXIS_TRANSDUC_2"/>
    <property type="match status" value="1"/>
</dbReference>
<feature type="domain" description="T-SNARE coiled-coil homology" evidence="14">
    <location>
        <begin position="563"/>
        <end position="625"/>
    </location>
</feature>
<keyword evidence="4" id="KW-0997">Cell inner membrane</keyword>
<protein>
    <submittedName>
        <fullName evidence="16">Methyl-accepting chemotaxis protein</fullName>
    </submittedName>
</protein>
<dbReference type="Gene3D" id="6.10.340.10">
    <property type="match status" value="1"/>
</dbReference>
<keyword evidence="8 10" id="KW-0807">Transducer</keyword>
<proteinExistence type="inferred from homology"/>
<organism evidence="16">
    <name type="scientific">Fervidobacterium pennivorans</name>
    <dbReference type="NCBI Taxonomy" id="93466"/>
    <lineage>
        <taxon>Bacteria</taxon>
        <taxon>Thermotogati</taxon>
        <taxon>Thermotogota</taxon>
        <taxon>Thermotogae</taxon>
        <taxon>Thermotogales</taxon>
        <taxon>Fervidobacteriaceae</taxon>
        <taxon>Fervidobacterium</taxon>
    </lineage>
</organism>
<dbReference type="PANTHER" id="PTHR32089">
    <property type="entry name" value="METHYL-ACCEPTING CHEMOTAXIS PROTEIN MCPB"/>
    <property type="match status" value="1"/>
</dbReference>
<reference evidence="16" key="1">
    <citation type="journal article" date="2020" name="mSystems">
        <title>Genome- and Community-Level Interaction Insights into Carbon Utilization and Element Cycling Functions of Hydrothermarchaeota in Hydrothermal Sediment.</title>
        <authorList>
            <person name="Zhou Z."/>
            <person name="Liu Y."/>
            <person name="Xu W."/>
            <person name="Pan J."/>
            <person name="Luo Z.H."/>
            <person name="Li M."/>
        </authorList>
    </citation>
    <scope>NUCLEOTIDE SEQUENCE [LARGE SCALE GENOMIC DNA]</scope>
    <source>
        <strain evidence="16">SpSt-61</strain>
    </source>
</reference>
<feature type="domain" description="Methyl-accepting transducer" evidence="13">
    <location>
        <begin position="376"/>
        <end position="612"/>
    </location>
</feature>
<keyword evidence="3" id="KW-0145">Chemotaxis</keyword>
<evidence type="ECO:0000256" key="7">
    <source>
        <dbReference type="ARBA" id="ARBA00023136"/>
    </source>
</evidence>
<evidence type="ECO:0000256" key="1">
    <source>
        <dbReference type="ARBA" id="ARBA00004429"/>
    </source>
</evidence>
<keyword evidence="2" id="KW-1003">Cell membrane</keyword>
<dbReference type="SMART" id="SM00304">
    <property type="entry name" value="HAMP"/>
    <property type="match status" value="3"/>
</dbReference>
<dbReference type="SUPFAM" id="SSF58104">
    <property type="entry name" value="Methyl-accepting chemotaxis protein (MCP) signaling domain"/>
    <property type="match status" value="1"/>
</dbReference>
<sequence length="662" mass="72031">MSLRKKLILSLVLIAILSTFVSTMVSLAISTKRLKDAVHQIQSLVLDATIRELENKIEQLTNPLVDFAASGALSSYLMDLSSEEGFSQISFGVRNASERLKDSGYEEVFIVLPDSKTFSKDGLVNVSLPKELTEPVLSGAKENELYAPYEYNGKIFMLVAAPLLDFGENVIGILVGLLKLDEIQKIVIQKKIGKTGYLALTYGTVTIAHPKAEFVGKLDLTKEEGTKPLAKAITSASEGTITYTFNGKKFAIFNRLNNTPMTLIGIAPYKEIMEVSNQMIISGLATSIVIAVISIFLAVFITKSIIRRVDYIVQIAQKVAENDLTIEFSDKYLGTDELGKLGIAFKTLTESFKQTVGEIIKLGAQVSSVSFMLEDLARNSSEAAEVSKNTVQKTSLEVQDIAAATEEGNSGMEEIAAGAQNIAKYSENLSHSAEVMKENVSTVSKRMSEVELSVSEIRSGMSESLAAIVELTKFSNQIGEIVQTINSLAEQTNLLALNAAIEAARAGEAGRGFAVVADEIRKLAEESRQATKKIGEILGKIGEQAQKVEKVTSGVNQKVSGYVDTVREAKSSLELLIEKIEELSKMTTDLAATAEEQSGATEEVSAAIDKITKNIQEVEQDITKMAEQVANQAEQVHEVKNYADELTSTVNELNEFVRKFKI</sequence>
<dbReference type="InterPro" id="IPR003660">
    <property type="entry name" value="HAMP_dom"/>
</dbReference>
<accession>A0A7V4KBM7</accession>